<protein>
    <submittedName>
        <fullName evidence="1">Uncharacterized protein</fullName>
    </submittedName>
</protein>
<comment type="caution">
    <text evidence="1">The sequence shown here is derived from an EMBL/GenBank/DDBJ whole genome shotgun (WGS) entry which is preliminary data.</text>
</comment>
<evidence type="ECO:0000313" key="3">
    <source>
        <dbReference type="Proteomes" id="UP000564964"/>
    </source>
</evidence>
<accession>A0A7J4JDS3</accession>
<name>A0A7J4JDS3_9ARCH</name>
<proteinExistence type="predicted"/>
<dbReference type="SUPFAM" id="SSF53098">
    <property type="entry name" value="Ribonuclease H-like"/>
    <property type="match status" value="1"/>
</dbReference>
<dbReference type="EMBL" id="JAGVWE010000002">
    <property type="protein sequence ID" value="MBS3062710.1"/>
    <property type="molecule type" value="Genomic_DNA"/>
</dbReference>
<dbReference type="InterPro" id="IPR012337">
    <property type="entry name" value="RNaseH-like_sf"/>
</dbReference>
<reference evidence="2" key="2">
    <citation type="submission" date="2021-03" db="EMBL/GenBank/DDBJ databases">
        <authorList>
            <person name="Jaffe A."/>
        </authorList>
    </citation>
    <scope>NUCLEOTIDE SEQUENCE</scope>
    <source>
        <strain evidence="2">RIFCSPLOWO2_01_FULL_58_19</strain>
    </source>
</reference>
<evidence type="ECO:0000313" key="1">
    <source>
        <dbReference type="EMBL" id="HIH15858.1"/>
    </source>
</evidence>
<dbReference type="AlphaFoldDB" id="A0A7J4JDS3"/>
<dbReference type="InterPro" id="IPR036397">
    <property type="entry name" value="RNaseH_sf"/>
</dbReference>
<reference evidence="1" key="1">
    <citation type="journal article" date="2020" name="bioRxiv">
        <title>A rank-normalized archaeal taxonomy based on genome phylogeny resolves widespread incomplete and uneven classifications.</title>
        <authorList>
            <person name="Rinke C."/>
            <person name="Chuvochina M."/>
            <person name="Mussig A.J."/>
            <person name="Chaumeil P.-A."/>
            <person name="Waite D.W."/>
            <person name="Whitman W.B."/>
            <person name="Parks D.H."/>
            <person name="Hugenholtz P."/>
        </authorList>
    </citation>
    <scope>NUCLEOTIDE SEQUENCE</scope>
    <source>
        <strain evidence="1">UBA10219</strain>
    </source>
</reference>
<sequence>MVGECKIAFFDLETEQLFEDLGMESKWSRDPSRLSIACACVKVNEEPCRVFLKEQAKELFDLLQSCDLVVGHNLFSFDYSVLQGAVKQPVANLLNTKTLDMLFEIEKKTSQRVALNDLAKLNLGEEKTEDSRSVPFMWRTGKRQQVIDYCINDVEMTRKLYEFGRDHHKLKYTAKTMDYRRDERIIIGVKEVEVSWQ</sequence>
<dbReference type="EMBL" id="DUGH01000011">
    <property type="protein sequence ID" value="HIH15858.1"/>
    <property type="molecule type" value="Genomic_DNA"/>
</dbReference>
<gene>
    <name evidence="1" type="ORF">HA252_00450</name>
    <name evidence="2" type="ORF">J4203_02470</name>
</gene>
<evidence type="ECO:0000313" key="2">
    <source>
        <dbReference type="EMBL" id="MBS3062710.1"/>
    </source>
</evidence>
<dbReference type="Proteomes" id="UP000678237">
    <property type="component" value="Unassembled WGS sequence"/>
</dbReference>
<dbReference type="Gene3D" id="3.30.420.10">
    <property type="entry name" value="Ribonuclease H-like superfamily/Ribonuclease H"/>
    <property type="match status" value="1"/>
</dbReference>
<dbReference type="GO" id="GO:0003676">
    <property type="term" value="F:nucleic acid binding"/>
    <property type="evidence" value="ECO:0007669"/>
    <property type="project" value="InterPro"/>
</dbReference>
<organism evidence="1 3">
    <name type="scientific">Candidatus Iainarchaeum sp</name>
    <dbReference type="NCBI Taxonomy" id="3101447"/>
    <lineage>
        <taxon>Archaea</taxon>
        <taxon>Candidatus Iainarchaeota</taxon>
        <taxon>Candidatus Iainarchaeia</taxon>
        <taxon>Candidatus Iainarchaeales</taxon>
        <taxon>Candidatus Iainarchaeaceae</taxon>
        <taxon>Candidatus Iainarchaeum</taxon>
    </lineage>
</organism>
<dbReference type="Proteomes" id="UP000564964">
    <property type="component" value="Unassembled WGS sequence"/>
</dbReference>
<reference evidence="2" key="3">
    <citation type="submission" date="2021-05" db="EMBL/GenBank/DDBJ databases">
        <title>Protein family content uncovers lineage relationships and bacterial pathway maintenance mechanisms in DPANN archaea.</title>
        <authorList>
            <person name="Castelle C.J."/>
            <person name="Meheust R."/>
            <person name="Jaffe A.L."/>
            <person name="Seitz K."/>
            <person name="Gong X."/>
            <person name="Baker B.J."/>
            <person name="Banfield J.F."/>
        </authorList>
    </citation>
    <scope>NUCLEOTIDE SEQUENCE</scope>
    <source>
        <strain evidence="2">RIFCSPLOWO2_01_FULL_58_19</strain>
    </source>
</reference>